<dbReference type="EMBL" id="SACK01000001">
    <property type="protein sequence ID" value="RVU02834.1"/>
    <property type="molecule type" value="Genomic_DNA"/>
</dbReference>
<dbReference type="GO" id="GO:0009279">
    <property type="term" value="C:cell outer membrane"/>
    <property type="evidence" value="ECO:0007669"/>
    <property type="project" value="UniProtKB-SubCell"/>
</dbReference>
<evidence type="ECO:0000256" key="5">
    <source>
        <dbReference type="ARBA" id="ARBA00023237"/>
    </source>
</evidence>
<name>A0A3S2VQ75_9SPHI</name>
<dbReference type="AlphaFoldDB" id="A0A3S2VQ75"/>
<keyword evidence="9" id="KW-1185">Reference proteome</keyword>
<dbReference type="InterPro" id="IPR012944">
    <property type="entry name" value="SusD_RagB_dom"/>
</dbReference>
<evidence type="ECO:0000256" key="1">
    <source>
        <dbReference type="ARBA" id="ARBA00004442"/>
    </source>
</evidence>
<dbReference type="Proteomes" id="UP000282759">
    <property type="component" value="Unassembled WGS sequence"/>
</dbReference>
<accession>A0A3S2VQ75</accession>
<evidence type="ECO:0000313" key="8">
    <source>
        <dbReference type="EMBL" id="RVU02834.1"/>
    </source>
</evidence>
<comment type="similarity">
    <text evidence="2">Belongs to the SusD family.</text>
</comment>
<evidence type="ECO:0000259" key="6">
    <source>
        <dbReference type="Pfam" id="PF07980"/>
    </source>
</evidence>
<dbReference type="InterPro" id="IPR011990">
    <property type="entry name" value="TPR-like_helical_dom_sf"/>
</dbReference>
<dbReference type="OrthoDB" id="608091at2"/>
<keyword evidence="5" id="KW-0998">Cell outer membrane</keyword>
<feature type="domain" description="SusD-like N-terminal" evidence="7">
    <location>
        <begin position="114"/>
        <end position="211"/>
    </location>
</feature>
<evidence type="ECO:0000313" key="9">
    <source>
        <dbReference type="Proteomes" id="UP000282759"/>
    </source>
</evidence>
<proteinExistence type="inferred from homology"/>
<feature type="domain" description="RagB/SusD" evidence="6">
    <location>
        <begin position="358"/>
        <end position="642"/>
    </location>
</feature>
<dbReference type="PROSITE" id="PS51257">
    <property type="entry name" value="PROKAR_LIPOPROTEIN"/>
    <property type="match status" value="1"/>
</dbReference>
<evidence type="ECO:0000256" key="4">
    <source>
        <dbReference type="ARBA" id="ARBA00023136"/>
    </source>
</evidence>
<evidence type="ECO:0000256" key="3">
    <source>
        <dbReference type="ARBA" id="ARBA00022729"/>
    </source>
</evidence>
<organism evidence="8 9">
    <name type="scientific">Mucilaginibacter limnophilus</name>
    <dbReference type="NCBI Taxonomy" id="1932778"/>
    <lineage>
        <taxon>Bacteria</taxon>
        <taxon>Pseudomonadati</taxon>
        <taxon>Bacteroidota</taxon>
        <taxon>Sphingobacteriia</taxon>
        <taxon>Sphingobacteriales</taxon>
        <taxon>Sphingobacteriaceae</taxon>
        <taxon>Mucilaginibacter</taxon>
    </lineage>
</organism>
<dbReference type="RefSeq" id="WP_127703200.1">
    <property type="nucleotide sequence ID" value="NZ_SACK01000001.1"/>
</dbReference>
<evidence type="ECO:0000259" key="7">
    <source>
        <dbReference type="Pfam" id="PF14322"/>
    </source>
</evidence>
<keyword evidence="4" id="KW-0472">Membrane</keyword>
<dbReference type="Pfam" id="PF07980">
    <property type="entry name" value="SusD_RagB"/>
    <property type="match status" value="1"/>
</dbReference>
<dbReference type="SUPFAM" id="SSF48452">
    <property type="entry name" value="TPR-like"/>
    <property type="match status" value="1"/>
</dbReference>
<gene>
    <name evidence="8" type="ORF">EOD41_02550</name>
</gene>
<keyword evidence="3" id="KW-0732">Signal</keyword>
<reference evidence="8 9" key="1">
    <citation type="submission" date="2019-01" db="EMBL/GenBank/DDBJ databases">
        <authorList>
            <person name="Chen W.-M."/>
        </authorList>
    </citation>
    <scope>NUCLEOTIDE SEQUENCE [LARGE SCALE GENOMIC DNA]</scope>
    <source>
        <strain evidence="8 9">YBJ-36</strain>
    </source>
</reference>
<dbReference type="Pfam" id="PF14322">
    <property type="entry name" value="SusD-like_3"/>
    <property type="match status" value="1"/>
</dbReference>
<comment type="subcellular location">
    <subcellularLocation>
        <location evidence="1">Cell outer membrane</location>
    </subcellularLocation>
</comment>
<protein>
    <submittedName>
        <fullName evidence="8">RagB/SusD family nutrient uptake outer membrane protein</fullName>
    </submittedName>
</protein>
<sequence>MRLSKYLLVLAIAATSVSCKKYLDVTPDNVGTIDYAFRNRNETENYLFSCYATLQQFQYPQYNAGFVTSGEIIFPELLAREKTGVDPVGLRLMYGKQTTSEPVMNFWDGENGGQAIFKAIRRCNTMLENIDKPFDLTETEKTRWIAETKFLKAYYHYYLFRLYGPIPIIDKNLPITSSTEEVRVKRAPVDSVVNYMVRLLDEAIPGLPVVIQDENRELGRITRLIAMSVKAELLATAASPLFNGNPDYASFKNKDGEQLFNSQYDATKWDKAAQACIDAITLSEANGRRLHEFIAPGNIPQNLPQELRRVLTIQTAITEKWELNNEFIWALNPTFGFGKQEYAMPRITLASTKNLIAQGTFAVPIAQQELFYTKNGVPINEDKTWDYANRYTLRTGDEAHKYYIHNGYTTVKGHFDRETRFYADVAFDGGVWYGNGTSGLNNPEDPLYVQARGSDSYAGPKDDSKTNITGYWPKKLVNYLTEYNQEMTWVDYRMPLIRLASMYLLYAECLNEQGKSYTEVVPWIDKVRARAGLPGVVEAWQIYSNNPSKFANQSGLRDIIHHERRIELAFEAQAGWDLRRWKELQGVMGNAMQGWNIFESDPQKYYRPANIFIPVFNLRNYLWPLKDRTLLANPNLVQSPLW</sequence>
<comment type="caution">
    <text evidence="8">The sequence shown here is derived from an EMBL/GenBank/DDBJ whole genome shotgun (WGS) entry which is preliminary data.</text>
</comment>
<evidence type="ECO:0000256" key="2">
    <source>
        <dbReference type="ARBA" id="ARBA00006275"/>
    </source>
</evidence>
<dbReference type="Gene3D" id="1.25.40.390">
    <property type="match status" value="1"/>
</dbReference>
<dbReference type="InterPro" id="IPR033985">
    <property type="entry name" value="SusD-like_N"/>
</dbReference>